<dbReference type="InterPro" id="IPR000727">
    <property type="entry name" value="T_SNARE_dom"/>
</dbReference>
<comment type="caution">
    <text evidence="13">The sequence shown here is derived from an EMBL/GenBank/DDBJ whole genome shotgun (WGS) entry which is preliminary data.</text>
</comment>
<evidence type="ECO:0000256" key="8">
    <source>
        <dbReference type="ARBA" id="ARBA00023136"/>
    </source>
</evidence>
<protein>
    <recommendedName>
        <fullName evidence="12">t-SNARE coiled-coil homology domain-containing protein</fullName>
    </recommendedName>
</protein>
<keyword evidence="5" id="KW-1133">Transmembrane helix</keyword>
<evidence type="ECO:0000256" key="3">
    <source>
        <dbReference type="ARBA" id="ARBA00022692"/>
    </source>
</evidence>
<proteinExistence type="inferred from homology"/>
<dbReference type="PROSITE" id="PS50192">
    <property type="entry name" value="T_SNARE"/>
    <property type="match status" value="1"/>
</dbReference>
<dbReference type="GO" id="GO:0005484">
    <property type="term" value="F:SNAP receptor activity"/>
    <property type="evidence" value="ECO:0007669"/>
    <property type="project" value="InterPro"/>
</dbReference>
<dbReference type="InterPro" id="IPR006012">
    <property type="entry name" value="Syntaxin/epimorphin_CS"/>
</dbReference>
<sequence length="301" mass="33545">MSFQDFEAGGYAPSRSTLATSSRQDPSQAIAAGIFQINTSVSTFKRYVNSLGTAKDTVELREKLHQTRQHIGQLAKDVSAKLKAVSETDKSTEVKTSKRVSDAKLAKDFQAVLNEFQNVQRISAEREATYAPIGLQVEVGQASSNQTAEEPQLNDEAQERQYLLSQQRRQELVQLETEVVFNEAIIEEREQGIKDVSQQIGEVNEIFKDLAVLVHEQGVMIDDIDSNIENSYSTTKQANVQLGKAAKSQKSNSSLMCWLLVAFGVIITRLPHADFAEVYFSKSVVLLNWLSSTHGELRLIF</sequence>
<evidence type="ECO:0000259" key="12">
    <source>
        <dbReference type="PROSITE" id="PS50192"/>
    </source>
</evidence>
<gene>
    <name evidence="13" type="ORF">GOP47_0012531</name>
</gene>
<dbReference type="Proteomes" id="UP000886520">
    <property type="component" value="Chromosome 12"/>
</dbReference>
<evidence type="ECO:0000256" key="6">
    <source>
        <dbReference type="ARBA" id="ARBA00022990"/>
    </source>
</evidence>
<dbReference type="EMBL" id="JABFUD020000012">
    <property type="protein sequence ID" value="KAI5072425.1"/>
    <property type="molecule type" value="Genomic_DNA"/>
</dbReference>
<dbReference type="Gene3D" id="1.20.58.70">
    <property type="match status" value="1"/>
</dbReference>
<evidence type="ECO:0000256" key="10">
    <source>
        <dbReference type="RuleBase" id="RU003858"/>
    </source>
</evidence>
<keyword evidence="7" id="KW-0175">Coiled coil</keyword>
<dbReference type="GO" id="GO:0031201">
    <property type="term" value="C:SNARE complex"/>
    <property type="evidence" value="ECO:0007669"/>
    <property type="project" value="TreeGrafter"/>
</dbReference>
<dbReference type="GO" id="GO:0006906">
    <property type="term" value="P:vesicle fusion"/>
    <property type="evidence" value="ECO:0007669"/>
    <property type="project" value="TreeGrafter"/>
</dbReference>
<dbReference type="SMART" id="SM00503">
    <property type="entry name" value="SynN"/>
    <property type="match status" value="1"/>
</dbReference>
<dbReference type="Gene3D" id="1.20.5.110">
    <property type="match status" value="1"/>
</dbReference>
<evidence type="ECO:0000256" key="9">
    <source>
        <dbReference type="ARBA" id="ARBA00060376"/>
    </source>
</evidence>
<dbReference type="AlphaFoldDB" id="A0A9D4UR72"/>
<keyword evidence="3" id="KW-0812">Transmembrane</keyword>
<keyword evidence="14" id="KW-1185">Reference proteome</keyword>
<dbReference type="SUPFAM" id="SSF47661">
    <property type="entry name" value="t-snare proteins"/>
    <property type="match status" value="1"/>
</dbReference>
<dbReference type="InterPro" id="IPR010989">
    <property type="entry name" value="SNARE"/>
</dbReference>
<dbReference type="FunFam" id="1.20.58.70:FF:000004">
    <property type="entry name" value="Syntaxin-22 like"/>
    <property type="match status" value="1"/>
</dbReference>
<comment type="subcellular location">
    <subcellularLocation>
        <location evidence="9">Prevacuolar compartment membrane</location>
        <topology evidence="9">Single-pass type IV membrane protein</topology>
    </subcellularLocation>
</comment>
<feature type="compositionally biased region" description="Polar residues" evidence="11">
    <location>
        <begin position="14"/>
        <end position="23"/>
    </location>
</feature>
<evidence type="ECO:0000256" key="5">
    <source>
        <dbReference type="ARBA" id="ARBA00022989"/>
    </source>
</evidence>
<dbReference type="OrthoDB" id="364348at2759"/>
<dbReference type="InterPro" id="IPR045242">
    <property type="entry name" value="Syntaxin"/>
</dbReference>
<keyword evidence="6" id="KW-0007">Acetylation</keyword>
<accession>A0A9D4UR72</accession>
<dbReference type="GO" id="GO:0006886">
    <property type="term" value="P:intracellular protein transport"/>
    <property type="evidence" value="ECO:0007669"/>
    <property type="project" value="InterPro"/>
</dbReference>
<dbReference type="Pfam" id="PF05739">
    <property type="entry name" value="SNARE"/>
    <property type="match status" value="1"/>
</dbReference>
<evidence type="ECO:0000313" key="13">
    <source>
        <dbReference type="EMBL" id="KAI5072425.1"/>
    </source>
</evidence>
<keyword evidence="8" id="KW-0472">Membrane</keyword>
<feature type="region of interest" description="Disordered" evidence="11">
    <location>
        <begin position="1"/>
        <end position="23"/>
    </location>
</feature>
<feature type="domain" description="T-SNARE coiled-coil homology" evidence="12">
    <location>
        <begin position="183"/>
        <end position="245"/>
    </location>
</feature>
<dbReference type="PROSITE" id="PS00914">
    <property type="entry name" value="SYNTAXIN"/>
    <property type="match status" value="1"/>
</dbReference>
<keyword evidence="2" id="KW-0813">Transport</keyword>
<dbReference type="CDD" id="cd15840">
    <property type="entry name" value="SNARE_Qa"/>
    <property type="match status" value="1"/>
</dbReference>
<dbReference type="SMART" id="SM00397">
    <property type="entry name" value="t_SNARE"/>
    <property type="match status" value="1"/>
</dbReference>
<organism evidence="13 14">
    <name type="scientific">Adiantum capillus-veneris</name>
    <name type="common">Maidenhair fern</name>
    <dbReference type="NCBI Taxonomy" id="13818"/>
    <lineage>
        <taxon>Eukaryota</taxon>
        <taxon>Viridiplantae</taxon>
        <taxon>Streptophyta</taxon>
        <taxon>Embryophyta</taxon>
        <taxon>Tracheophyta</taxon>
        <taxon>Polypodiopsida</taxon>
        <taxon>Polypodiidae</taxon>
        <taxon>Polypodiales</taxon>
        <taxon>Pteridineae</taxon>
        <taxon>Pteridaceae</taxon>
        <taxon>Vittarioideae</taxon>
        <taxon>Adiantum</taxon>
    </lineage>
</organism>
<comment type="similarity">
    <text evidence="1 10">Belongs to the syntaxin family.</text>
</comment>
<keyword evidence="4" id="KW-0653">Protein transport</keyword>
<evidence type="ECO:0000256" key="1">
    <source>
        <dbReference type="ARBA" id="ARBA00009063"/>
    </source>
</evidence>
<evidence type="ECO:0000256" key="11">
    <source>
        <dbReference type="SAM" id="MobiDB-lite"/>
    </source>
</evidence>
<dbReference type="GO" id="GO:0048278">
    <property type="term" value="P:vesicle docking"/>
    <property type="evidence" value="ECO:0007669"/>
    <property type="project" value="TreeGrafter"/>
</dbReference>
<dbReference type="Pfam" id="PF14523">
    <property type="entry name" value="Syntaxin_2"/>
    <property type="match status" value="1"/>
</dbReference>
<evidence type="ECO:0000256" key="2">
    <source>
        <dbReference type="ARBA" id="ARBA00022448"/>
    </source>
</evidence>
<evidence type="ECO:0000256" key="7">
    <source>
        <dbReference type="ARBA" id="ARBA00023054"/>
    </source>
</evidence>
<reference evidence="13" key="1">
    <citation type="submission" date="2021-01" db="EMBL/GenBank/DDBJ databases">
        <title>Adiantum capillus-veneris genome.</title>
        <authorList>
            <person name="Fang Y."/>
            <person name="Liao Q."/>
        </authorList>
    </citation>
    <scope>NUCLEOTIDE SEQUENCE</scope>
    <source>
        <strain evidence="13">H3</strain>
        <tissue evidence="13">Leaf</tissue>
    </source>
</reference>
<dbReference type="GO" id="GO:0012505">
    <property type="term" value="C:endomembrane system"/>
    <property type="evidence" value="ECO:0007669"/>
    <property type="project" value="TreeGrafter"/>
</dbReference>
<dbReference type="FunFam" id="1.20.5.110:FF:000035">
    <property type="entry name" value="Syntaxin-22 like"/>
    <property type="match status" value="1"/>
</dbReference>
<dbReference type="InterPro" id="IPR006011">
    <property type="entry name" value="Syntaxin_N"/>
</dbReference>
<dbReference type="PANTHER" id="PTHR19957:SF38">
    <property type="entry name" value="LD27581P"/>
    <property type="match status" value="1"/>
</dbReference>
<dbReference type="GO" id="GO:0000149">
    <property type="term" value="F:SNARE binding"/>
    <property type="evidence" value="ECO:0007669"/>
    <property type="project" value="TreeGrafter"/>
</dbReference>
<evidence type="ECO:0000313" key="14">
    <source>
        <dbReference type="Proteomes" id="UP000886520"/>
    </source>
</evidence>
<dbReference type="GO" id="GO:0045324">
    <property type="term" value="P:late endosome to vacuole transport"/>
    <property type="evidence" value="ECO:0007669"/>
    <property type="project" value="UniProtKB-ARBA"/>
</dbReference>
<dbReference type="PANTHER" id="PTHR19957">
    <property type="entry name" value="SYNTAXIN"/>
    <property type="match status" value="1"/>
</dbReference>
<name>A0A9D4UR72_ADICA</name>
<evidence type="ECO:0000256" key="4">
    <source>
        <dbReference type="ARBA" id="ARBA00022927"/>
    </source>
</evidence>